<accession>A0A350HAE0</accession>
<dbReference type="EMBL" id="DMZY01000143">
    <property type="protein sequence ID" value="HAV92506.1"/>
    <property type="molecule type" value="Genomic_DNA"/>
</dbReference>
<comment type="caution">
    <text evidence="1">The sequence shown here is derived from an EMBL/GenBank/DDBJ whole genome shotgun (WGS) entry which is preliminary data.</text>
</comment>
<evidence type="ECO:0000313" key="1">
    <source>
        <dbReference type="EMBL" id="HAV92506.1"/>
    </source>
</evidence>
<dbReference type="Proteomes" id="UP000264062">
    <property type="component" value="Unassembled WGS sequence"/>
</dbReference>
<reference evidence="1 2" key="1">
    <citation type="journal article" date="2018" name="Nat. Biotechnol.">
        <title>A standardized bacterial taxonomy based on genome phylogeny substantially revises the tree of life.</title>
        <authorList>
            <person name="Parks D.H."/>
            <person name="Chuvochina M."/>
            <person name="Waite D.W."/>
            <person name="Rinke C."/>
            <person name="Skarshewski A."/>
            <person name="Chaumeil P.A."/>
            <person name="Hugenholtz P."/>
        </authorList>
    </citation>
    <scope>NUCLEOTIDE SEQUENCE [LARGE SCALE GENOMIC DNA]</scope>
    <source>
        <strain evidence="1">UBA9956</strain>
    </source>
</reference>
<proteinExistence type="predicted"/>
<name>A0A350HAE0_UNCW3</name>
<dbReference type="InterPro" id="IPR038636">
    <property type="entry name" value="Wzi_sf"/>
</dbReference>
<dbReference type="AlphaFoldDB" id="A0A350HAE0"/>
<protein>
    <recommendedName>
        <fullName evidence="3">Capsule assembly Wzi family protein</fullName>
    </recommendedName>
</protein>
<evidence type="ECO:0008006" key="3">
    <source>
        <dbReference type="Google" id="ProtNLM"/>
    </source>
</evidence>
<gene>
    <name evidence="1" type="ORF">DCW38_04920</name>
</gene>
<dbReference type="Gene3D" id="2.40.160.130">
    <property type="entry name" value="Capsule assembly protein Wzi"/>
    <property type="match status" value="1"/>
</dbReference>
<sequence length="481" mass="55478">MRRIFTLILLTFIGIQVLSTEMIFKDNDSYPDIEFLHNTGVLDIDLNNLPLTSDALLSAIDNAVLVNQKGKISISTVEETILNKLIRRFNGDNFILREKASIYKNVSINSEKDTVPFHFLNIVYFSKSVSHGIIAFDIKTIYPYKNTDSTLYRMDEWNSTGSDNNNTFIGYYNRAGFILFGRILPAWGQGIADNIFLSNKILPMDGILADFKSGKFSLSFYLVNKNEYHFSNKNSTGNVYLSAHKISADLPFKTYFALKEMIIYKSNLPQLYYLNPVMTYYIAQYNSHSDDNVFWSLELTNRKIKGLLLSGELFIDDFQYEKEDYYIPNKIGFLTSVAYSPDMIDNIVLYGEYCRMNTYTNTHEYPQLAYMYYKVPMSYMSGTDMDNILFGITYRPLNFLSVRWNVSHLRRGEGVLTNSWETERPEVSPDFPSGNITQTLSTALSLEADPFKWLKINLNAEGRRKRENKELILTGYLTVTL</sequence>
<evidence type="ECO:0000313" key="2">
    <source>
        <dbReference type="Proteomes" id="UP000264062"/>
    </source>
</evidence>
<organism evidence="1 2">
    <name type="scientific">candidate division WOR-3 bacterium</name>
    <dbReference type="NCBI Taxonomy" id="2052148"/>
    <lineage>
        <taxon>Bacteria</taxon>
        <taxon>Bacteria division WOR-3</taxon>
    </lineage>
</organism>